<protein>
    <submittedName>
        <fullName evidence="3">Uncharacterized protein LOC104728192</fullName>
    </submittedName>
</protein>
<accession>A0ABM0USG1</accession>
<keyword evidence="1" id="KW-0812">Transmembrane</keyword>
<dbReference type="RefSeq" id="XP_010445517.1">
    <property type="nucleotide sequence ID" value="XM_010447215.2"/>
</dbReference>
<sequence length="176" mass="20018">MWDLESEIQVAKSLGLFGLVAYSYTWIHFNPSPANLMFISSLKLSPSVGIETVLSQSLCQLVLQRYSIFWAYPSIPEPTGISVAASGNWLWESLLEATDAAVANTLQVLLHQDEIYSPWFCSLCFVPCHSFDDFIMHFKSDNHLLRVSIVSLGLHMYCYNTFVIVLYCFSITMYHI</sequence>
<gene>
    <name evidence="3" type="primary">LOC104728192</name>
</gene>
<dbReference type="GeneID" id="104728192"/>
<keyword evidence="1" id="KW-0472">Membrane</keyword>
<proteinExistence type="predicted"/>
<reference evidence="3" key="2">
    <citation type="submission" date="2025-08" db="UniProtKB">
        <authorList>
            <consortium name="RefSeq"/>
        </authorList>
    </citation>
    <scope>IDENTIFICATION</scope>
    <source>
        <tissue evidence="3">Leaf</tissue>
    </source>
</reference>
<keyword evidence="2" id="KW-1185">Reference proteome</keyword>
<keyword evidence="1" id="KW-1133">Transmembrane helix</keyword>
<dbReference type="Proteomes" id="UP000694864">
    <property type="component" value="Chromosome 11"/>
</dbReference>
<name>A0ABM0USG1_CAMSA</name>
<reference evidence="2" key="1">
    <citation type="journal article" date="2014" name="Nat. Commun.">
        <title>The emerging biofuel crop Camelina sativa retains a highly undifferentiated hexaploid genome structure.</title>
        <authorList>
            <person name="Kagale S."/>
            <person name="Koh C."/>
            <person name="Nixon J."/>
            <person name="Bollina V."/>
            <person name="Clarke W.E."/>
            <person name="Tuteja R."/>
            <person name="Spillane C."/>
            <person name="Robinson S.J."/>
            <person name="Links M.G."/>
            <person name="Clarke C."/>
            <person name="Higgins E.E."/>
            <person name="Huebert T."/>
            <person name="Sharpe A.G."/>
            <person name="Parkin I.A."/>
        </authorList>
    </citation>
    <scope>NUCLEOTIDE SEQUENCE [LARGE SCALE GENOMIC DNA]</scope>
    <source>
        <strain evidence="2">cv. DH55</strain>
    </source>
</reference>
<evidence type="ECO:0000313" key="2">
    <source>
        <dbReference type="Proteomes" id="UP000694864"/>
    </source>
</evidence>
<evidence type="ECO:0000313" key="3">
    <source>
        <dbReference type="RefSeq" id="XP_010445517.1"/>
    </source>
</evidence>
<feature type="transmembrane region" description="Helical" evidence="1">
    <location>
        <begin position="154"/>
        <end position="174"/>
    </location>
</feature>
<evidence type="ECO:0000256" key="1">
    <source>
        <dbReference type="SAM" id="Phobius"/>
    </source>
</evidence>
<organism evidence="2 3">
    <name type="scientific">Camelina sativa</name>
    <name type="common">False flax</name>
    <name type="synonym">Myagrum sativum</name>
    <dbReference type="NCBI Taxonomy" id="90675"/>
    <lineage>
        <taxon>Eukaryota</taxon>
        <taxon>Viridiplantae</taxon>
        <taxon>Streptophyta</taxon>
        <taxon>Embryophyta</taxon>
        <taxon>Tracheophyta</taxon>
        <taxon>Spermatophyta</taxon>
        <taxon>Magnoliopsida</taxon>
        <taxon>eudicotyledons</taxon>
        <taxon>Gunneridae</taxon>
        <taxon>Pentapetalae</taxon>
        <taxon>rosids</taxon>
        <taxon>malvids</taxon>
        <taxon>Brassicales</taxon>
        <taxon>Brassicaceae</taxon>
        <taxon>Camelineae</taxon>
        <taxon>Camelina</taxon>
    </lineage>
</organism>